<dbReference type="Proteomes" id="UP000192769">
    <property type="component" value="Unassembled WGS sequence"/>
</dbReference>
<reference evidence="1 2" key="1">
    <citation type="submission" date="2017-02" db="EMBL/GenBank/DDBJ databases">
        <title>Whole genome shotgun sequence of Pantoea agglomerans strain AS1 isolated from a cycad, Zamia floridana in Central Florida, USA.</title>
        <authorList>
            <person name="Lata P."/>
            <person name="Govindarajan S."/>
            <person name="Qi F."/>
            <person name="Li J.-L."/>
            <person name="Maurya S.K."/>
            <person name="Sahoo M.K."/>
        </authorList>
    </citation>
    <scope>NUCLEOTIDE SEQUENCE [LARGE SCALE GENOMIC DNA]</scope>
    <source>
        <strain evidence="1 2">AS1</strain>
    </source>
</reference>
<organism evidence="1 2">
    <name type="scientific">Pantoea latae</name>
    <dbReference type="NCBI Taxonomy" id="1964541"/>
    <lineage>
        <taxon>Bacteria</taxon>
        <taxon>Pseudomonadati</taxon>
        <taxon>Pseudomonadota</taxon>
        <taxon>Gammaproteobacteria</taxon>
        <taxon>Enterobacterales</taxon>
        <taxon>Erwiniaceae</taxon>
        <taxon>Pantoea</taxon>
    </lineage>
</organism>
<dbReference type="RefSeq" id="WP_081135529.1">
    <property type="nucleotide sequence ID" value="NZ_MWUE01000004.1"/>
</dbReference>
<proteinExistence type="predicted"/>
<name>A0A1V9DPH1_9GAMM</name>
<dbReference type="EMBL" id="MWUE01000004">
    <property type="protein sequence ID" value="OQP35736.1"/>
    <property type="molecule type" value="Genomic_DNA"/>
</dbReference>
<keyword evidence="2" id="KW-1185">Reference proteome</keyword>
<evidence type="ECO:0000313" key="1">
    <source>
        <dbReference type="EMBL" id="OQP35736.1"/>
    </source>
</evidence>
<evidence type="ECO:0000313" key="2">
    <source>
        <dbReference type="Proteomes" id="UP000192769"/>
    </source>
</evidence>
<accession>A0A1V9DPH1</accession>
<gene>
    <name evidence="1" type="ORF">B2J69_01700</name>
</gene>
<dbReference type="AlphaFoldDB" id="A0A1V9DPH1"/>
<comment type="caution">
    <text evidence="1">The sequence shown here is derived from an EMBL/GenBank/DDBJ whole genome shotgun (WGS) entry which is preliminary data.</text>
</comment>
<sequence>MINDYCHEGKSGKRFLYNLNVRADYEAKLLIEEICHKERCTRSELIVKCVRLYAELSENYLDMPAPATRDNLKMLLELRQACETTLETVEGMLSKKTLT</sequence>
<protein>
    <submittedName>
        <fullName evidence="1">Uncharacterized protein</fullName>
    </submittedName>
</protein>